<evidence type="ECO:0000256" key="1">
    <source>
        <dbReference type="SAM" id="Coils"/>
    </source>
</evidence>
<dbReference type="EMBL" id="BK059106">
    <property type="protein sequence ID" value="DAE31231.1"/>
    <property type="molecule type" value="Genomic_DNA"/>
</dbReference>
<organism evidence="2">
    <name type="scientific">virus sp. ctHG14</name>
    <dbReference type="NCBI Taxonomy" id="2827626"/>
    <lineage>
        <taxon>Viruses</taxon>
    </lineage>
</organism>
<evidence type="ECO:0000313" key="2">
    <source>
        <dbReference type="EMBL" id="DAE31231.1"/>
    </source>
</evidence>
<reference evidence="2" key="1">
    <citation type="journal article" date="2021" name="Proc. Natl. Acad. Sci. U.S.A.">
        <title>A Catalog of Tens of Thousands of Viruses from Human Metagenomes Reveals Hidden Associations with Chronic Diseases.</title>
        <authorList>
            <person name="Tisza M.J."/>
            <person name="Buck C.B."/>
        </authorList>
    </citation>
    <scope>NUCLEOTIDE SEQUENCE</scope>
    <source>
        <strain evidence="2">CtHG14</strain>
    </source>
</reference>
<keyword evidence="1" id="KW-0175">Coiled coil</keyword>
<feature type="coiled-coil region" evidence="1">
    <location>
        <begin position="77"/>
        <end position="112"/>
    </location>
</feature>
<name>A0A8S5RIM5_9VIRU</name>
<protein>
    <submittedName>
        <fullName evidence="2">Uncharacterized protein</fullName>
    </submittedName>
</protein>
<sequence length="126" mass="14927">MEKNLFELATRCKYRFPYRGQITIEDLWDLRLTDLDSVFKTLNAEVKKASEESLLKLKTKEDEELSNKISIVRYIVSAKLEEQKIRENEKANKEMKQKLLAIKARREEAALENFSDEELDKMIKEL</sequence>
<accession>A0A8S5RIM5</accession>
<proteinExistence type="predicted"/>